<dbReference type="Pfam" id="PF20414">
    <property type="entry name" value="DUF6698"/>
    <property type="match status" value="1"/>
</dbReference>
<sequence>MTARSIAYVLCCRLRMLFHAYTTAYLTVLWTHMALTGMWQISCEYYGFLYPQMYNFLINYLETPPAGSAQKKHVDNLLTWWTKQIFPVHSSTTAFSKTTAGSMAKRYTQSNA</sequence>
<comment type="caution">
    <text evidence="1">The sequence shown here is derived from an EMBL/GenBank/DDBJ whole genome shotgun (WGS) entry which is preliminary data.</text>
</comment>
<dbReference type="InterPro" id="IPR046521">
    <property type="entry name" value="DUF6698"/>
</dbReference>
<dbReference type="Proteomes" id="UP000620124">
    <property type="component" value="Unassembled WGS sequence"/>
</dbReference>
<protein>
    <submittedName>
        <fullName evidence="1">Uncharacterized protein</fullName>
    </submittedName>
</protein>
<organism evidence="1 2">
    <name type="scientific">Mycena venus</name>
    <dbReference type="NCBI Taxonomy" id="2733690"/>
    <lineage>
        <taxon>Eukaryota</taxon>
        <taxon>Fungi</taxon>
        <taxon>Dikarya</taxon>
        <taxon>Basidiomycota</taxon>
        <taxon>Agaricomycotina</taxon>
        <taxon>Agaricomycetes</taxon>
        <taxon>Agaricomycetidae</taxon>
        <taxon>Agaricales</taxon>
        <taxon>Marasmiineae</taxon>
        <taxon>Mycenaceae</taxon>
        <taxon>Mycena</taxon>
    </lineage>
</organism>
<dbReference type="AlphaFoldDB" id="A0A8H6Z9S9"/>
<reference evidence="1" key="1">
    <citation type="submission" date="2020-05" db="EMBL/GenBank/DDBJ databases">
        <title>Mycena genomes resolve the evolution of fungal bioluminescence.</title>
        <authorList>
            <person name="Tsai I.J."/>
        </authorList>
    </citation>
    <scope>NUCLEOTIDE SEQUENCE</scope>
    <source>
        <strain evidence="1">CCC161011</strain>
    </source>
</reference>
<dbReference type="OrthoDB" id="2662502at2759"/>
<dbReference type="EMBL" id="JACAZI010000001">
    <property type="protein sequence ID" value="KAF7371795.1"/>
    <property type="molecule type" value="Genomic_DNA"/>
</dbReference>
<keyword evidence="2" id="KW-1185">Reference proteome</keyword>
<name>A0A8H6Z9S9_9AGAR</name>
<evidence type="ECO:0000313" key="1">
    <source>
        <dbReference type="EMBL" id="KAF7371795.1"/>
    </source>
</evidence>
<evidence type="ECO:0000313" key="2">
    <source>
        <dbReference type="Proteomes" id="UP000620124"/>
    </source>
</evidence>
<accession>A0A8H6Z9S9</accession>
<gene>
    <name evidence="1" type="ORF">MVEN_00036200</name>
</gene>
<proteinExistence type="predicted"/>